<dbReference type="SUPFAM" id="SSF56300">
    <property type="entry name" value="Metallo-dependent phosphatases"/>
    <property type="match status" value="1"/>
</dbReference>
<gene>
    <name evidence="5" type="ORF">Rain11_0621</name>
</gene>
<dbReference type="InterPro" id="IPR004843">
    <property type="entry name" value="Calcineurin-like_PHP"/>
</dbReference>
<feature type="transmembrane region" description="Helical" evidence="3">
    <location>
        <begin position="76"/>
        <end position="101"/>
    </location>
</feature>
<dbReference type="OrthoDB" id="9780884at2"/>
<dbReference type="InterPro" id="IPR029052">
    <property type="entry name" value="Metallo-depent_PP-like"/>
</dbReference>
<dbReference type="GO" id="GO:0009245">
    <property type="term" value="P:lipid A biosynthetic process"/>
    <property type="evidence" value="ECO:0007669"/>
    <property type="project" value="TreeGrafter"/>
</dbReference>
<evidence type="ECO:0000256" key="1">
    <source>
        <dbReference type="ARBA" id="ARBA00022723"/>
    </source>
</evidence>
<accession>A0A2N3IJI5</accession>
<dbReference type="GO" id="GO:0016020">
    <property type="term" value="C:membrane"/>
    <property type="evidence" value="ECO:0007669"/>
    <property type="project" value="GOC"/>
</dbReference>
<dbReference type="CDD" id="cd07385">
    <property type="entry name" value="MPP_YkuE_C"/>
    <property type="match status" value="1"/>
</dbReference>
<dbReference type="RefSeq" id="WP_101357878.1">
    <property type="nucleotide sequence ID" value="NZ_NKXO01000007.1"/>
</dbReference>
<evidence type="ECO:0000313" key="5">
    <source>
        <dbReference type="EMBL" id="PKQ70393.1"/>
    </source>
</evidence>
<reference evidence="5 6" key="1">
    <citation type="submission" date="2017-06" db="EMBL/GenBank/DDBJ databases">
        <title>Raineya orbicola gen. nov., sp. nov. a slightly thermophilic bacterium of the phylum Bacteroidetes and the description of Raineyaceae fam. nov.</title>
        <authorList>
            <person name="Albuquerque L."/>
            <person name="Polonia A.R.M."/>
            <person name="Barroso C."/>
            <person name="Froufe H.J.C."/>
            <person name="Lage O."/>
            <person name="Lobo-Da-Cunha A."/>
            <person name="Egas C."/>
            <person name="Da Costa M.S."/>
        </authorList>
    </citation>
    <scope>NUCLEOTIDE SEQUENCE [LARGE SCALE GENOMIC DNA]</scope>
    <source>
        <strain evidence="5 6">SPSPC-11</strain>
    </source>
</reference>
<keyword evidence="2" id="KW-0378">Hydrolase</keyword>
<dbReference type="Pfam" id="PF00149">
    <property type="entry name" value="Metallophos"/>
    <property type="match status" value="1"/>
</dbReference>
<feature type="domain" description="Calcineurin-like phosphoesterase" evidence="4">
    <location>
        <begin position="178"/>
        <end position="358"/>
    </location>
</feature>
<dbReference type="Proteomes" id="UP000233387">
    <property type="component" value="Unassembled WGS sequence"/>
</dbReference>
<evidence type="ECO:0000256" key="2">
    <source>
        <dbReference type="ARBA" id="ARBA00022801"/>
    </source>
</evidence>
<dbReference type="Gene3D" id="3.60.21.10">
    <property type="match status" value="1"/>
</dbReference>
<keyword evidence="6" id="KW-1185">Reference proteome</keyword>
<dbReference type="EMBL" id="NKXO01000007">
    <property type="protein sequence ID" value="PKQ70393.1"/>
    <property type="molecule type" value="Genomic_DNA"/>
</dbReference>
<dbReference type="PANTHER" id="PTHR31302:SF31">
    <property type="entry name" value="PHOSPHODIESTERASE YAEI"/>
    <property type="match status" value="1"/>
</dbReference>
<dbReference type="PANTHER" id="PTHR31302">
    <property type="entry name" value="TRANSMEMBRANE PROTEIN WITH METALLOPHOSPHOESTERASE DOMAIN-RELATED"/>
    <property type="match status" value="1"/>
</dbReference>
<dbReference type="GO" id="GO:0008758">
    <property type="term" value="F:UDP-2,3-diacylglucosamine hydrolase activity"/>
    <property type="evidence" value="ECO:0007669"/>
    <property type="project" value="TreeGrafter"/>
</dbReference>
<name>A0A2N3IJI5_9BACT</name>
<sequence>MTYLIPRFLTILFSLLLIDYITFRALKVALRDATTFKRKLWFRTYWIISAFCLVSIALYFFGIFKDMSPLRVWVQGFVSVAYISKIFVVFFVLFEDIIFYTRKLFAFFRKKVQPIEQETGFQGKKISRAKFIHQAGLIAGAIPMATLSWGIISGAHDYQVRRRKIYLPHLPKSFEGFTIAQISDIHSGSFYNKTAVKGGVEMLLAEKPNLILFTGDLVNNHPDEMKEYVSVFDKLKADFGVFSVMGNHDYGDYIFGITAGERAKLRKKLHEVHKAMNWRLLLDENAFIEENREKIAIIGVQNWGTGNFPKYGNLTKAYQGTDEASVKILLSHDPSHWDAQIRPEFSDIDLTLSGHTHGMQLGIEYGDFRWSPVQYRYKQWADLYQEKNRQGKTQYLYVNRGFGYIGYLGRVGILPEITILTLTAQA</sequence>
<keyword evidence="3" id="KW-1133">Transmembrane helix</keyword>
<evidence type="ECO:0000313" key="6">
    <source>
        <dbReference type="Proteomes" id="UP000233387"/>
    </source>
</evidence>
<comment type="caution">
    <text evidence="5">The sequence shown here is derived from an EMBL/GenBank/DDBJ whole genome shotgun (WGS) entry which is preliminary data.</text>
</comment>
<protein>
    <submittedName>
        <fullName evidence="5">Calcineurin-like phosphoesterase</fullName>
    </submittedName>
</protein>
<organism evidence="5 6">
    <name type="scientific">Raineya orbicola</name>
    <dbReference type="NCBI Taxonomy" id="2016530"/>
    <lineage>
        <taxon>Bacteria</taxon>
        <taxon>Pseudomonadati</taxon>
        <taxon>Bacteroidota</taxon>
        <taxon>Cytophagia</taxon>
        <taxon>Cytophagales</taxon>
        <taxon>Raineyaceae</taxon>
        <taxon>Raineya</taxon>
    </lineage>
</organism>
<evidence type="ECO:0000259" key="4">
    <source>
        <dbReference type="Pfam" id="PF00149"/>
    </source>
</evidence>
<keyword evidence="1" id="KW-0479">Metal-binding</keyword>
<proteinExistence type="predicted"/>
<feature type="transmembrane region" description="Helical" evidence="3">
    <location>
        <begin position="44"/>
        <end position="64"/>
    </location>
</feature>
<dbReference type="AlphaFoldDB" id="A0A2N3IJI5"/>
<feature type="transmembrane region" description="Helical" evidence="3">
    <location>
        <begin position="131"/>
        <end position="152"/>
    </location>
</feature>
<dbReference type="GO" id="GO:0046872">
    <property type="term" value="F:metal ion binding"/>
    <property type="evidence" value="ECO:0007669"/>
    <property type="project" value="UniProtKB-KW"/>
</dbReference>
<dbReference type="InterPro" id="IPR051158">
    <property type="entry name" value="Metallophosphoesterase_sf"/>
</dbReference>
<feature type="transmembrane region" description="Helical" evidence="3">
    <location>
        <begin position="6"/>
        <end position="23"/>
    </location>
</feature>
<keyword evidence="3" id="KW-0812">Transmembrane</keyword>
<keyword evidence="3" id="KW-0472">Membrane</keyword>
<evidence type="ECO:0000256" key="3">
    <source>
        <dbReference type="SAM" id="Phobius"/>
    </source>
</evidence>